<keyword evidence="7" id="KW-1185">Reference proteome</keyword>
<dbReference type="GO" id="GO:0004124">
    <property type="term" value="F:cysteine synthase activity"/>
    <property type="evidence" value="ECO:0007669"/>
    <property type="project" value="UniProtKB-EC"/>
</dbReference>
<gene>
    <name evidence="6" type="ORF">FHS34_007989</name>
</gene>
<dbReference type="Proteomes" id="UP000585836">
    <property type="component" value="Unassembled WGS sequence"/>
</dbReference>
<dbReference type="CDD" id="cd01561">
    <property type="entry name" value="CBS_like"/>
    <property type="match status" value="1"/>
</dbReference>
<evidence type="ECO:0000256" key="1">
    <source>
        <dbReference type="ARBA" id="ARBA00001933"/>
    </source>
</evidence>
<dbReference type="RefSeq" id="WP_225817904.1">
    <property type="nucleotide sequence ID" value="NZ_BAAAWF010000079.1"/>
</dbReference>
<name>A0A7W9Q2N0_9ACTN</name>
<dbReference type="InterPro" id="IPR050214">
    <property type="entry name" value="Cys_Synth/Cystath_Beta-Synth"/>
</dbReference>
<dbReference type="PANTHER" id="PTHR10314">
    <property type="entry name" value="CYSTATHIONINE BETA-SYNTHASE"/>
    <property type="match status" value="1"/>
</dbReference>
<evidence type="ECO:0000259" key="5">
    <source>
        <dbReference type="Pfam" id="PF00291"/>
    </source>
</evidence>
<comment type="caution">
    <text evidence="6">The sequence shown here is derived from an EMBL/GenBank/DDBJ whole genome shotgun (WGS) entry which is preliminary data.</text>
</comment>
<dbReference type="AlphaFoldDB" id="A0A7W9Q2N0"/>
<dbReference type="EC" id="2.5.1.47" evidence="6"/>
<comment type="cofactor">
    <cofactor evidence="1">
        <name>pyridoxal 5'-phosphate</name>
        <dbReference type="ChEBI" id="CHEBI:597326"/>
    </cofactor>
</comment>
<sequence length="329" mass="35356">MRALGAYELGAPHAFLELPDFAEDFSTHLKLEGLNPAGSIKLKAARAMVENAEADGVLKRGARLIESTSGNLGMALASVCAAKGFHLMVITDPNANEHSIRFMRAMGAHVTVVTEQDAGGGFLQTRIRLLHRLLAEDPSLVWLNQYTNPANPGAHRDGTAVEIFRGFGEPDWLFIGTGTGGTLMGCVEYVRDSRAATRVVAVDTVGSVTFGGPPGRRWIPGLGASRRPEIFIDDGSFDKVLVKERDTVLMCRHVARTYGLLLGGSTGTVLAAVRSMRDAIAPGATVLAISPDLGDRYLNTVYDDDWVYDRFGVTDLTGVEPTDRTKAQA</sequence>
<evidence type="ECO:0000256" key="3">
    <source>
        <dbReference type="ARBA" id="ARBA00022679"/>
    </source>
</evidence>
<accession>A0A7W9Q2N0</accession>
<dbReference type="SUPFAM" id="SSF53686">
    <property type="entry name" value="Tryptophan synthase beta subunit-like PLP-dependent enzymes"/>
    <property type="match status" value="1"/>
</dbReference>
<protein>
    <submittedName>
        <fullName evidence="6">Cysteine synthase A</fullName>
        <ecNumber evidence="6">2.5.1.47</ecNumber>
    </submittedName>
</protein>
<dbReference type="Pfam" id="PF00291">
    <property type="entry name" value="PALP"/>
    <property type="match status" value="1"/>
</dbReference>
<keyword evidence="3 6" id="KW-0808">Transferase</keyword>
<evidence type="ECO:0000256" key="4">
    <source>
        <dbReference type="ARBA" id="ARBA00022898"/>
    </source>
</evidence>
<organism evidence="6 7">
    <name type="scientific">Streptomyces echinatus</name>
    <dbReference type="NCBI Taxonomy" id="67293"/>
    <lineage>
        <taxon>Bacteria</taxon>
        <taxon>Bacillati</taxon>
        <taxon>Actinomycetota</taxon>
        <taxon>Actinomycetes</taxon>
        <taxon>Kitasatosporales</taxon>
        <taxon>Streptomycetaceae</taxon>
        <taxon>Streptomyces</taxon>
    </lineage>
</organism>
<dbReference type="InterPro" id="IPR001926">
    <property type="entry name" value="TrpB-like_PALP"/>
</dbReference>
<dbReference type="InterPro" id="IPR023927">
    <property type="entry name" value="SbnA"/>
</dbReference>
<evidence type="ECO:0000313" key="7">
    <source>
        <dbReference type="Proteomes" id="UP000585836"/>
    </source>
</evidence>
<evidence type="ECO:0000256" key="2">
    <source>
        <dbReference type="ARBA" id="ARBA00011738"/>
    </source>
</evidence>
<dbReference type="EMBL" id="JACHJK010000026">
    <property type="protein sequence ID" value="MBB5932479.1"/>
    <property type="molecule type" value="Genomic_DNA"/>
</dbReference>
<reference evidence="6 7" key="1">
    <citation type="submission" date="2020-08" db="EMBL/GenBank/DDBJ databases">
        <title>Genomic Encyclopedia of Type Strains, Phase III (KMG-III): the genomes of soil and plant-associated and newly described type strains.</title>
        <authorList>
            <person name="Whitman W."/>
        </authorList>
    </citation>
    <scope>NUCLEOTIDE SEQUENCE [LARGE SCALE GENOMIC DNA]</scope>
    <source>
        <strain evidence="6 7">CECT 3313</strain>
    </source>
</reference>
<dbReference type="Gene3D" id="3.40.50.1100">
    <property type="match status" value="2"/>
</dbReference>
<keyword evidence="4" id="KW-0663">Pyridoxal phosphate</keyword>
<comment type="subunit">
    <text evidence="2">Homodimer.</text>
</comment>
<evidence type="ECO:0000313" key="6">
    <source>
        <dbReference type="EMBL" id="MBB5932479.1"/>
    </source>
</evidence>
<proteinExistence type="predicted"/>
<dbReference type="InterPro" id="IPR036052">
    <property type="entry name" value="TrpB-like_PALP_sf"/>
</dbReference>
<dbReference type="NCBIfam" id="TIGR03945">
    <property type="entry name" value="PLP_SbnA_fam"/>
    <property type="match status" value="1"/>
</dbReference>
<feature type="domain" description="Tryptophan synthase beta chain-like PALP" evidence="5">
    <location>
        <begin position="16"/>
        <end position="292"/>
    </location>
</feature>